<reference evidence="3 4" key="1">
    <citation type="submission" date="2023-01" db="EMBL/GenBank/DDBJ databases">
        <title>Draft genome sequence of Nocardiopsis sp. RSe5-2 isolated from halophytes.</title>
        <authorList>
            <person name="Duangmal K."/>
            <person name="Chantavorakit T."/>
        </authorList>
    </citation>
    <scope>NUCLEOTIDE SEQUENCE [LARGE SCALE GENOMIC DNA]</scope>
    <source>
        <strain evidence="3 4">RSe5-2</strain>
    </source>
</reference>
<dbReference type="InterPro" id="IPR008030">
    <property type="entry name" value="NmrA-like"/>
</dbReference>
<feature type="compositionally biased region" description="Basic and acidic residues" evidence="1">
    <location>
        <begin position="281"/>
        <end position="290"/>
    </location>
</feature>
<feature type="domain" description="NmrA-like" evidence="2">
    <location>
        <begin position="2"/>
        <end position="215"/>
    </location>
</feature>
<feature type="region of interest" description="Disordered" evidence="1">
    <location>
        <begin position="252"/>
        <end position="290"/>
    </location>
</feature>
<protein>
    <submittedName>
        <fullName evidence="3">NAD(P)H-binding protein</fullName>
    </submittedName>
</protein>
<sequence>MTVLVTGATGHVGRLVVRGLLGAGVPVRALTRGDGAGLPAGVEVARGDLRRPDGLADALRGVERMDLFPVAETAEEVVGRAVEAGVRRIAVLSSGAVTAGFDTDFHLPVERAVERSGVEWTHVRPGEFALNRLWLWGPSVRKEGVVRDPEPDAAWNPVHEADIADVAVAALTGDGHAGKAYTFGGPHMVSRREQVEAIARAVGRPVRFERVSPERAREYYRAQGGFAAENADMLLGFTDYGGGEADPKEWAQEAERAVRAMGEPETAEQATGRPARTFEQWARDHADDFR</sequence>
<dbReference type="Gene3D" id="3.90.25.10">
    <property type="entry name" value="UDP-galactose 4-epimerase, domain 1"/>
    <property type="match status" value="1"/>
</dbReference>
<dbReference type="RefSeq" id="WP_270689238.1">
    <property type="nucleotide sequence ID" value="NZ_JAQFWQ010000100.1"/>
</dbReference>
<dbReference type="Pfam" id="PF05368">
    <property type="entry name" value="NmrA"/>
    <property type="match status" value="1"/>
</dbReference>
<organism evidence="3 4">
    <name type="scientific">Nocardiopsis endophytica</name>
    <dbReference type="NCBI Taxonomy" id="3018445"/>
    <lineage>
        <taxon>Bacteria</taxon>
        <taxon>Bacillati</taxon>
        <taxon>Actinomycetota</taxon>
        <taxon>Actinomycetes</taxon>
        <taxon>Streptosporangiales</taxon>
        <taxon>Nocardiopsidaceae</taxon>
        <taxon>Nocardiopsis</taxon>
    </lineage>
</organism>
<dbReference type="Gene3D" id="3.40.50.720">
    <property type="entry name" value="NAD(P)-binding Rossmann-like Domain"/>
    <property type="match status" value="1"/>
</dbReference>
<dbReference type="EMBL" id="JAQFWQ010000100">
    <property type="protein sequence ID" value="MDA2814012.1"/>
    <property type="molecule type" value="Genomic_DNA"/>
</dbReference>
<comment type="caution">
    <text evidence="3">The sequence shown here is derived from an EMBL/GenBank/DDBJ whole genome shotgun (WGS) entry which is preliminary data.</text>
</comment>
<evidence type="ECO:0000313" key="3">
    <source>
        <dbReference type="EMBL" id="MDA2814012.1"/>
    </source>
</evidence>
<gene>
    <name evidence="3" type="ORF">O4J56_25425</name>
</gene>
<dbReference type="PANTHER" id="PTHR43162">
    <property type="match status" value="1"/>
</dbReference>
<accession>A0ABT4UAU0</accession>
<proteinExistence type="predicted"/>
<evidence type="ECO:0000256" key="1">
    <source>
        <dbReference type="SAM" id="MobiDB-lite"/>
    </source>
</evidence>
<keyword evidence="4" id="KW-1185">Reference proteome</keyword>
<dbReference type="PANTHER" id="PTHR43162:SF1">
    <property type="entry name" value="PRESTALK A DIFFERENTIATION PROTEIN A"/>
    <property type="match status" value="1"/>
</dbReference>
<dbReference type="SUPFAM" id="SSF51735">
    <property type="entry name" value="NAD(P)-binding Rossmann-fold domains"/>
    <property type="match status" value="1"/>
</dbReference>
<name>A0ABT4UAU0_9ACTN</name>
<evidence type="ECO:0000259" key="2">
    <source>
        <dbReference type="Pfam" id="PF05368"/>
    </source>
</evidence>
<dbReference type="InterPro" id="IPR051604">
    <property type="entry name" value="Ergot_Alk_Oxidoreductase"/>
</dbReference>
<dbReference type="InterPro" id="IPR036291">
    <property type="entry name" value="NAD(P)-bd_dom_sf"/>
</dbReference>
<dbReference type="Proteomes" id="UP001527866">
    <property type="component" value="Unassembled WGS sequence"/>
</dbReference>
<evidence type="ECO:0000313" key="4">
    <source>
        <dbReference type="Proteomes" id="UP001527866"/>
    </source>
</evidence>